<protein>
    <submittedName>
        <fullName evidence="1">Aminoglycoside O-phosphotransferase</fullName>
    </submittedName>
</protein>
<evidence type="ECO:0000313" key="1">
    <source>
        <dbReference type="EMBL" id="GHD22813.1"/>
    </source>
</evidence>
<dbReference type="SUPFAM" id="SSF56112">
    <property type="entry name" value="Protein kinase-like (PK-like)"/>
    <property type="match status" value="1"/>
</dbReference>
<dbReference type="Gene3D" id="3.30.200.20">
    <property type="entry name" value="Phosphorylase Kinase, domain 1"/>
    <property type="match status" value="1"/>
</dbReference>
<keyword evidence="2" id="KW-1185">Reference proteome</keyword>
<organism evidence="1 2">
    <name type="scientific">Nocardiopsis kunsanensis</name>
    <dbReference type="NCBI Taxonomy" id="141693"/>
    <lineage>
        <taxon>Bacteria</taxon>
        <taxon>Bacillati</taxon>
        <taxon>Actinomycetota</taxon>
        <taxon>Actinomycetes</taxon>
        <taxon>Streptosporangiales</taxon>
        <taxon>Nocardiopsidaceae</taxon>
        <taxon>Nocardiopsis</taxon>
    </lineage>
</organism>
<dbReference type="GO" id="GO:0016773">
    <property type="term" value="F:phosphotransferase activity, alcohol group as acceptor"/>
    <property type="evidence" value="ECO:0007669"/>
    <property type="project" value="InterPro"/>
</dbReference>
<dbReference type="InterPro" id="IPR011009">
    <property type="entry name" value="Kinase-like_dom_sf"/>
</dbReference>
<dbReference type="Pfam" id="PF04655">
    <property type="entry name" value="APH_6_hur"/>
    <property type="match status" value="1"/>
</dbReference>
<dbReference type="AlphaFoldDB" id="A0A919CGV1"/>
<dbReference type="Proteomes" id="UP000654947">
    <property type="component" value="Unassembled WGS sequence"/>
</dbReference>
<proteinExistence type="predicted"/>
<gene>
    <name evidence="1" type="ORF">GCM10007147_17530</name>
</gene>
<dbReference type="Gene3D" id="3.90.1200.10">
    <property type="match status" value="1"/>
</dbReference>
<dbReference type="RefSeq" id="WP_017576151.1">
    <property type="nucleotide sequence ID" value="NZ_BMXL01000006.1"/>
</dbReference>
<accession>A0A919CGV1</accession>
<dbReference type="EMBL" id="BMXL01000006">
    <property type="protein sequence ID" value="GHD22813.1"/>
    <property type="molecule type" value="Genomic_DNA"/>
</dbReference>
<name>A0A919CGV1_9ACTN</name>
<dbReference type="GO" id="GO:0019748">
    <property type="term" value="P:secondary metabolic process"/>
    <property type="evidence" value="ECO:0007669"/>
    <property type="project" value="InterPro"/>
</dbReference>
<sequence length="308" mass="33903">MSEVTERWVGEEQRRRFERRFGAHVGDWLEELPATLEALATEWDLTLQHSAVPGGRTSVVVYVTLADGRRGVLKLSPDHGLAQAEAQMLRMWAECGRVPEVWELDHDRGAILMERIRGRPLSASGVLPPMATIGALIQGLHSVDGEPEHLAELRPLMARVQFVFDMWGRERAEGPAAGIVPPAVLHQGFNRARDLAHDDVGTVPLHGDLHPGNVIDGGARGLVALDPRACAGDGASDTVDWLMWRITDPAQARQRAEELSKATGMDAERMLDWARAFAPCLAVAMVNRGRQQSKEFETVMELAQSQVP</sequence>
<reference evidence="1 2" key="1">
    <citation type="journal article" date="2014" name="Int. J. Syst. Evol. Microbiol.">
        <title>Complete genome sequence of Corynebacterium casei LMG S-19264T (=DSM 44701T), isolated from a smear-ripened cheese.</title>
        <authorList>
            <consortium name="US DOE Joint Genome Institute (JGI-PGF)"/>
            <person name="Walter F."/>
            <person name="Albersmeier A."/>
            <person name="Kalinowski J."/>
            <person name="Ruckert C."/>
        </authorList>
    </citation>
    <scope>NUCLEOTIDE SEQUENCE [LARGE SCALE GENOMIC DNA]</scope>
    <source>
        <strain evidence="1 2">KCTC 19473</strain>
    </source>
</reference>
<dbReference type="InterPro" id="IPR006748">
    <property type="entry name" value="NH2Glyco/OHUrea_AB-resist_kin"/>
</dbReference>
<evidence type="ECO:0000313" key="2">
    <source>
        <dbReference type="Proteomes" id="UP000654947"/>
    </source>
</evidence>
<comment type="caution">
    <text evidence="1">The sequence shown here is derived from an EMBL/GenBank/DDBJ whole genome shotgun (WGS) entry which is preliminary data.</text>
</comment>